<evidence type="ECO:0000313" key="1">
    <source>
        <dbReference type="EMBL" id="STZ76310.1"/>
    </source>
</evidence>
<dbReference type="RefSeq" id="WP_147283884.1">
    <property type="nucleotide sequence ID" value="NZ_CP181246.1"/>
</dbReference>
<gene>
    <name evidence="1" type="ORF">NCTC10295_01071</name>
</gene>
<proteinExistence type="predicted"/>
<dbReference type="EMBL" id="UGQS01000002">
    <property type="protein sequence ID" value="STZ76310.1"/>
    <property type="molecule type" value="Genomic_DNA"/>
</dbReference>
<protein>
    <submittedName>
        <fullName evidence="1">Uncharacterized protein</fullName>
    </submittedName>
</protein>
<organism evidence="1 2">
    <name type="scientific">Bergeriella denitrificans</name>
    <name type="common">Neisseria denitrificans</name>
    <dbReference type="NCBI Taxonomy" id="494"/>
    <lineage>
        <taxon>Bacteria</taxon>
        <taxon>Pseudomonadati</taxon>
        <taxon>Pseudomonadota</taxon>
        <taxon>Betaproteobacteria</taxon>
        <taxon>Neisseriales</taxon>
        <taxon>Neisseriaceae</taxon>
        <taxon>Bergeriella</taxon>
    </lineage>
</organism>
<sequence>MTLVKRLQAAGSNPALGQAVQSLLGEAAQALSHPVDDTQPDTLRLDALEDLGQFLLGKPDGCGYLLTVTRGKEKQVLRAETLRALLDELAVIEQEQEK</sequence>
<name>A0A378UGQ6_BERDE</name>
<accession>A0A378UGQ6</accession>
<dbReference type="AlphaFoldDB" id="A0A378UGQ6"/>
<reference evidence="1 2" key="1">
    <citation type="submission" date="2018-06" db="EMBL/GenBank/DDBJ databases">
        <authorList>
            <consortium name="Pathogen Informatics"/>
            <person name="Doyle S."/>
        </authorList>
    </citation>
    <scope>NUCLEOTIDE SEQUENCE [LARGE SCALE GENOMIC DNA]</scope>
    <source>
        <strain evidence="1 2">NCTC10295</strain>
    </source>
</reference>
<evidence type="ECO:0000313" key="2">
    <source>
        <dbReference type="Proteomes" id="UP000254651"/>
    </source>
</evidence>
<dbReference type="Proteomes" id="UP000254651">
    <property type="component" value="Unassembled WGS sequence"/>
</dbReference>
<keyword evidence="2" id="KW-1185">Reference proteome</keyword>